<evidence type="ECO:0000313" key="1">
    <source>
        <dbReference type="EMBL" id="MBX37105.1"/>
    </source>
</evidence>
<sequence length="122" mass="13213">MGGTSSRSNTGSLLSSRPVDQQWRLQLQVPQFPFFANLEPPTGLYPFEGGGVDRPRDHVAQLSSKPVDAAITQPSTVNMEENEGLISPKNFMGLSASDDQYWGGNAWTDLPGFTSSSTSHLL</sequence>
<reference evidence="1" key="1">
    <citation type="submission" date="2018-02" db="EMBL/GenBank/DDBJ databases">
        <title>Rhizophora mucronata_Transcriptome.</title>
        <authorList>
            <person name="Meera S.P."/>
            <person name="Sreeshan A."/>
            <person name="Augustine A."/>
        </authorList>
    </citation>
    <scope>NUCLEOTIDE SEQUENCE</scope>
    <source>
        <tissue evidence="1">Leaf</tissue>
    </source>
</reference>
<accession>A0A2P2N3R6</accession>
<dbReference type="EMBL" id="GGEC01056621">
    <property type="protein sequence ID" value="MBX37105.1"/>
    <property type="molecule type" value="Transcribed_RNA"/>
</dbReference>
<name>A0A2P2N3R6_RHIMU</name>
<dbReference type="AlphaFoldDB" id="A0A2P2N3R6"/>
<organism evidence="1">
    <name type="scientific">Rhizophora mucronata</name>
    <name type="common">Asiatic mangrove</name>
    <dbReference type="NCBI Taxonomy" id="61149"/>
    <lineage>
        <taxon>Eukaryota</taxon>
        <taxon>Viridiplantae</taxon>
        <taxon>Streptophyta</taxon>
        <taxon>Embryophyta</taxon>
        <taxon>Tracheophyta</taxon>
        <taxon>Spermatophyta</taxon>
        <taxon>Magnoliopsida</taxon>
        <taxon>eudicotyledons</taxon>
        <taxon>Gunneridae</taxon>
        <taxon>Pentapetalae</taxon>
        <taxon>rosids</taxon>
        <taxon>fabids</taxon>
        <taxon>Malpighiales</taxon>
        <taxon>Rhizophoraceae</taxon>
        <taxon>Rhizophora</taxon>
    </lineage>
</organism>
<proteinExistence type="predicted"/>
<protein>
    <submittedName>
        <fullName evidence="1">Uncharacterized protein MANES_10G031200</fullName>
    </submittedName>
</protein>